<organism evidence="3 4">
    <name type="scientific">Chelatococcus caeni</name>
    <dbReference type="NCBI Taxonomy" id="1348468"/>
    <lineage>
        <taxon>Bacteria</taxon>
        <taxon>Pseudomonadati</taxon>
        <taxon>Pseudomonadota</taxon>
        <taxon>Alphaproteobacteria</taxon>
        <taxon>Hyphomicrobiales</taxon>
        <taxon>Chelatococcaceae</taxon>
        <taxon>Chelatococcus</taxon>
    </lineage>
</organism>
<evidence type="ECO:0000256" key="2">
    <source>
        <dbReference type="SAM" id="Phobius"/>
    </source>
</evidence>
<dbReference type="Proteomes" id="UP000577362">
    <property type="component" value="Unassembled WGS sequence"/>
</dbReference>
<name>A0A840BYY6_9HYPH</name>
<keyword evidence="2" id="KW-1133">Transmembrane helix</keyword>
<feature type="compositionally biased region" description="Pro residues" evidence="1">
    <location>
        <begin position="111"/>
        <end position="134"/>
    </location>
</feature>
<feature type="compositionally biased region" description="Basic and acidic residues" evidence="1">
    <location>
        <begin position="54"/>
        <end position="92"/>
    </location>
</feature>
<evidence type="ECO:0000256" key="1">
    <source>
        <dbReference type="SAM" id="MobiDB-lite"/>
    </source>
</evidence>
<sequence>MALRFLRQQPGLIVSGVGHAAVLVAGLVAFSTATPFADQQEAIAVDVVSESDLRELTRGTPTEKKVAENPRPVVDKLSEKVEEQPKPGEAPRDVPAPPSRPQTAETEQPEAPKPPPPPPPPPPQQATPPKPQPAPTAETAEKQAEEKPEPARTEPAPQPPKRPEIAEKPPERQPEPKKPEPKPEPKREDLAKLIEDTKPQEKPAPAKSQEPDRKFSPNDIRKLLESKDKPQNAAATGQEVNRTASLGTRTGNAARLSPADADILGGIVREQLAQCWSPPPGANPAVKPIVRMSLNPDGSLKATPSLANASGEAAFRSVADSALRAVRRCAPFRIPERFQPFYADWQEWNVILDPSEFLG</sequence>
<feature type="compositionally biased region" description="Polar residues" evidence="1">
    <location>
        <begin position="233"/>
        <end position="251"/>
    </location>
</feature>
<keyword evidence="4" id="KW-1185">Reference proteome</keyword>
<dbReference type="Gene3D" id="3.30.1150.10">
    <property type="match status" value="1"/>
</dbReference>
<feature type="compositionally biased region" description="Basic and acidic residues" evidence="1">
    <location>
        <begin position="139"/>
        <end position="152"/>
    </location>
</feature>
<reference evidence="3 4" key="1">
    <citation type="submission" date="2020-08" db="EMBL/GenBank/DDBJ databases">
        <title>Genomic Encyclopedia of Type Strains, Phase IV (KMG-IV): sequencing the most valuable type-strain genomes for metagenomic binning, comparative biology and taxonomic classification.</title>
        <authorList>
            <person name="Goeker M."/>
        </authorList>
    </citation>
    <scope>NUCLEOTIDE SEQUENCE [LARGE SCALE GENOMIC DNA]</scope>
    <source>
        <strain evidence="3 4">DSM 103737</strain>
    </source>
</reference>
<feature type="compositionally biased region" description="Basic and acidic residues" evidence="1">
    <location>
        <begin position="209"/>
        <end position="230"/>
    </location>
</feature>
<feature type="compositionally biased region" description="Basic and acidic residues" evidence="1">
    <location>
        <begin position="161"/>
        <end position="201"/>
    </location>
</feature>
<comment type="caution">
    <text evidence="3">The sequence shown here is derived from an EMBL/GenBank/DDBJ whole genome shotgun (WGS) entry which is preliminary data.</text>
</comment>
<evidence type="ECO:0000313" key="3">
    <source>
        <dbReference type="EMBL" id="MBB4018170.1"/>
    </source>
</evidence>
<keyword evidence="2" id="KW-0472">Membrane</keyword>
<evidence type="ECO:0000313" key="4">
    <source>
        <dbReference type="Proteomes" id="UP000577362"/>
    </source>
</evidence>
<accession>A0A840BYY6</accession>
<dbReference type="PRINTS" id="PR01217">
    <property type="entry name" value="PRICHEXTENSN"/>
</dbReference>
<dbReference type="RefSeq" id="WP_183317181.1">
    <property type="nucleotide sequence ID" value="NZ_JACIEN010000003.1"/>
</dbReference>
<feature type="transmembrane region" description="Helical" evidence="2">
    <location>
        <begin position="12"/>
        <end position="30"/>
    </location>
</feature>
<proteinExistence type="predicted"/>
<protein>
    <submittedName>
        <fullName evidence="3">Outer membrane biosynthesis protein TonB</fullName>
    </submittedName>
</protein>
<gene>
    <name evidence="3" type="ORF">GGR16_003204</name>
</gene>
<dbReference type="EMBL" id="JACIEN010000003">
    <property type="protein sequence ID" value="MBB4018170.1"/>
    <property type="molecule type" value="Genomic_DNA"/>
</dbReference>
<feature type="region of interest" description="Disordered" evidence="1">
    <location>
        <begin position="54"/>
        <end position="253"/>
    </location>
</feature>
<dbReference type="AlphaFoldDB" id="A0A840BYY6"/>
<keyword evidence="2" id="KW-0812">Transmembrane</keyword>